<dbReference type="Pfam" id="PF00561">
    <property type="entry name" value="Abhydrolase_1"/>
    <property type="match status" value="1"/>
</dbReference>
<dbReference type="UniPathway" id="UPA01057">
    <property type="reaction ID" value="UER00900"/>
</dbReference>
<comment type="function">
    <text evidence="3">Catalyzes a proton abstraction reaction that results in 2,5-elimination of pyruvate from 2-succinyl-5-enolpyruvyl-6-hydroxy-3-cyclohexene-1-carboxylate (SEPHCHC) and the formation of 2-succinyl-6-hydroxy-2,4-cyclohexadiene-1-carboxylate (SHCHC).</text>
</comment>
<keyword evidence="2 3" id="KW-0456">Lyase</keyword>
<dbReference type="GO" id="GO:0070205">
    <property type="term" value="F:2-succinyl-6-hydroxy-2,4-cyclohexadiene-1-carboxylate synthase activity"/>
    <property type="evidence" value="ECO:0007669"/>
    <property type="project" value="UniProtKB-UniRule"/>
</dbReference>
<dbReference type="PANTHER" id="PTHR42916">
    <property type="entry name" value="2-SUCCINYL-5-ENOLPYRUVYL-6-HYDROXY-3-CYCLOHEXENE-1-CARBOXYLATE SYNTHASE"/>
    <property type="match status" value="1"/>
</dbReference>
<dbReference type="OrthoDB" id="252464at2"/>
<dbReference type="AlphaFoldDB" id="A0A317TAL0"/>
<dbReference type="EMBL" id="PDNZ01000002">
    <property type="protein sequence ID" value="PWW82676.1"/>
    <property type="molecule type" value="Genomic_DNA"/>
</dbReference>
<comment type="subunit">
    <text evidence="3">Monomer.</text>
</comment>
<evidence type="ECO:0000256" key="3">
    <source>
        <dbReference type="HAMAP-Rule" id="MF_01660"/>
    </source>
</evidence>
<comment type="similarity">
    <text evidence="3">Belongs to the AB hydrolase superfamily. MenH family.</text>
</comment>
<dbReference type="InterPro" id="IPR029058">
    <property type="entry name" value="AB_hydrolase_fold"/>
</dbReference>
<dbReference type="InterPro" id="IPR000073">
    <property type="entry name" value="AB_hydrolase_1"/>
</dbReference>
<protein>
    <recommendedName>
        <fullName evidence="3">Putative 2-succinyl-6-hydroxy-2,4-cyclohexadiene-1-carboxylate synthase</fullName>
        <shortName evidence="3">SHCHC synthase</shortName>
        <ecNumber evidence="3">4.2.99.20</ecNumber>
    </recommendedName>
</protein>
<dbReference type="NCBIfam" id="TIGR03695">
    <property type="entry name" value="menH_SHCHC"/>
    <property type="match status" value="1"/>
</dbReference>
<dbReference type="Proteomes" id="UP000246278">
    <property type="component" value="Unassembled WGS sequence"/>
</dbReference>
<organism evidence="5 6">
    <name type="scientific">Prosthecochloris marina</name>
    <dbReference type="NCBI Taxonomy" id="2017681"/>
    <lineage>
        <taxon>Bacteria</taxon>
        <taxon>Pseudomonadati</taxon>
        <taxon>Chlorobiota</taxon>
        <taxon>Chlorobiia</taxon>
        <taxon>Chlorobiales</taxon>
        <taxon>Chlorobiaceae</taxon>
        <taxon>Prosthecochloris</taxon>
    </lineage>
</organism>
<feature type="domain" description="AB hydrolase-1" evidence="4">
    <location>
        <begin position="23"/>
        <end position="252"/>
    </location>
</feature>
<dbReference type="UniPathway" id="UPA00079"/>
<dbReference type="PRINTS" id="PR00111">
    <property type="entry name" value="ABHYDROLASE"/>
</dbReference>
<dbReference type="InterPro" id="IPR022485">
    <property type="entry name" value="SHCHC_synthase_MenH"/>
</dbReference>
<comment type="catalytic activity">
    <reaction evidence="3">
        <text>5-enolpyruvoyl-6-hydroxy-2-succinyl-cyclohex-3-ene-1-carboxylate = (1R,6R)-6-hydroxy-2-succinyl-cyclohexa-2,4-diene-1-carboxylate + pyruvate</text>
        <dbReference type="Rhea" id="RHEA:25597"/>
        <dbReference type="ChEBI" id="CHEBI:15361"/>
        <dbReference type="ChEBI" id="CHEBI:58689"/>
        <dbReference type="ChEBI" id="CHEBI:58818"/>
        <dbReference type="EC" id="4.2.99.20"/>
    </reaction>
</comment>
<dbReference type="PANTHER" id="PTHR42916:SF1">
    <property type="entry name" value="PROTEIN PHYLLO, CHLOROPLASTIC"/>
    <property type="match status" value="1"/>
</dbReference>
<proteinExistence type="inferred from homology"/>
<name>A0A317TAL0_9CHLB</name>
<sequence>MIIDTSFQRYHMSSTGNQELPGILMLHGFLGSGEDWKQYADRLQNDYTCFMPDLPGHGATPAPHGVTGTFEAIGDSLAELAGKIHPAPLHLVGYSMGGRLALYLALHYPEQFRSTVIISSSPGLKNPEEKALRCESDKRIARRITTDFDSFLDSWYGLQLFTTLKKHPLFSEVFERRKANDPQALAAALKQLSTGCQPSLWEKLSENSLHTGFFVGEKDRKYVEIGRQMVNLCPNSELFIFPGCGHTLHIENRQLFLERLTGFLAGTP</sequence>
<comment type="caution">
    <text evidence="5">The sequence shown here is derived from an EMBL/GenBank/DDBJ whole genome shotgun (WGS) entry which is preliminary data.</text>
</comment>
<dbReference type="HAMAP" id="MF_01660">
    <property type="entry name" value="MenH"/>
    <property type="match status" value="1"/>
</dbReference>
<evidence type="ECO:0000313" key="6">
    <source>
        <dbReference type="Proteomes" id="UP000246278"/>
    </source>
</evidence>
<comment type="pathway">
    <text evidence="3">Quinol/quinone metabolism; 1,4-dihydroxy-2-naphthoate biosynthesis; 1,4-dihydroxy-2-naphthoate from chorismate: step 3/7.</text>
</comment>
<dbReference type="SUPFAM" id="SSF53474">
    <property type="entry name" value="alpha/beta-Hydrolases"/>
    <property type="match status" value="1"/>
</dbReference>
<evidence type="ECO:0000256" key="2">
    <source>
        <dbReference type="ARBA" id="ARBA00023239"/>
    </source>
</evidence>
<accession>A0A317TAL0</accession>
<evidence type="ECO:0000259" key="4">
    <source>
        <dbReference type="Pfam" id="PF00561"/>
    </source>
</evidence>
<gene>
    <name evidence="3 5" type="primary">menH</name>
    <name evidence="5" type="ORF">CR164_02705</name>
</gene>
<dbReference type="Gene3D" id="3.40.50.1820">
    <property type="entry name" value="alpha/beta hydrolase"/>
    <property type="match status" value="1"/>
</dbReference>
<evidence type="ECO:0000313" key="5">
    <source>
        <dbReference type="EMBL" id="PWW82676.1"/>
    </source>
</evidence>
<keyword evidence="1 3" id="KW-0474">Menaquinone biosynthesis</keyword>
<reference evidence="6" key="1">
    <citation type="submission" date="2017-10" db="EMBL/GenBank/DDBJ databases">
        <authorList>
            <person name="Gaisin V.A."/>
            <person name="Rysina M.S."/>
            <person name="Grouzdev D.S."/>
        </authorList>
    </citation>
    <scope>NUCLEOTIDE SEQUENCE [LARGE SCALE GENOMIC DNA]</scope>
    <source>
        <strain evidence="6">V1</strain>
    </source>
</reference>
<comment type="pathway">
    <text evidence="3">Quinol/quinone metabolism; menaquinone biosynthesis.</text>
</comment>
<keyword evidence="6" id="KW-1185">Reference proteome</keyword>
<dbReference type="EC" id="4.2.99.20" evidence="3"/>
<dbReference type="GO" id="GO:0009234">
    <property type="term" value="P:menaquinone biosynthetic process"/>
    <property type="evidence" value="ECO:0007669"/>
    <property type="project" value="UniProtKB-UniRule"/>
</dbReference>
<evidence type="ECO:0000256" key="1">
    <source>
        <dbReference type="ARBA" id="ARBA00022428"/>
    </source>
</evidence>